<dbReference type="PANTHER" id="PTHR45714:SF39">
    <property type="entry name" value="HOMEOBOX-LEUCINE ZIPPER PROTEIN HAT14"/>
    <property type="match status" value="1"/>
</dbReference>
<keyword evidence="4 8" id="KW-0238">DNA-binding</keyword>
<dbReference type="GO" id="GO:0005634">
    <property type="term" value="C:nucleus"/>
    <property type="evidence" value="ECO:0007669"/>
    <property type="project" value="UniProtKB-SubCell"/>
</dbReference>
<dbReference type="InterPro" id="IPR001356">
    <property type="entry name" value="HD"/>
</dbReference>
<dbReference type="SUPFAM" id="SSF46689">
    <property type="entry name" value="Homeodomain-like"/>
    <property type="match status" value="1"/>
</dbReference>
<reference evidence="12" key="2">
    <citation type="submission" date="2019-07" db="EMBL/GenBank/DDBJ databases">
        <authorList>
            <person name="Yang Y."/>
            <person name="Bocs S."/>
            <person name="Baudouin L."/>
        </authorList>
    </citation>
    <scope>NUCLEOTIDE SEQUENCE</scope>
    <source>
        <tissue evidence="12">Spear leaf of Hainan Tall coconut</tissue>
    </source>
</reference>
<evidence type="ECO:0000313" key="12">
    <source>
        <dbReference type="EMBL" id="KAG1354190.1"/>
    </source>
</evidence>
<proteinExistence type="inferred from homology"/>
<gene>
    <name evidence="12" type="ORF">COCNU_07G003020</name>
</gene>
<feature type="region of interest" description="Disordered" evidence="10">
    <location>
        <begin position="65"/>
        <end position="118"/>
    </location>
</feature>
<dbReference type="EMBL" id="CM017878">
    <property type="protein sequence ID" value="KAG1354190.1"/>
    <property type="molecule type" value="Genomic_DNA"/>
</dbReference>
<feature type="region of interest" description="Disordered" evidence="10">
    <location>
        <begin position="1"/>
        <end position="25"/>
    </location>
</feature>
<reference evidence="12" key="1">
    <citation type="journal article" date="2017" name="Gigascience">
        <title>The genome draft of coconut (Cocos nucifera).</title>
        <authorList>
            <person name="Xiao Y."/>
            <person name="Xu P."/>
            <person name="Fan H."/>
            <person name="Baudouin L."/>
            <person name="Xia W."/>
            <person name="Bocs S."/>
            <person name="Xu J."/>
            <person name="Li Q."/>
            <person name="Guo A."/>
            <person name="Zhou L."/>
            <person name="Li J."/>
            <person name="Wu Y."/>
            <person name="Ma Z."/>
            <person name="Armero A."/>
            <person name="Issali A.E."/>
            <person name="Liu N."/>
            <person name="Peng M."/>
            <person name="Yang Y."/>
        </authorList>
    </citation>
    <scope>NUCLEOTIDE SEQUENCE</scope>
    <source>
        <tissue evidence="12">Spear leaf of Hainan Tall coconut</tissue>
    </source>
</reference>
<dbReference type="PANTHER" id="PTHR45714">
    <property type="entry name" value="HOMEOBOX-LEUCINE ZIPPER PROTEIN HAT14"/>
    <property type="match status" value="1"/>
</dbReference>
<accession>A0A8K0IE13</accession>
<dbReference type="PROSITE" id="PS50071">
    <property type="entry name" value="HOMEOBOX_2"/>
    <property type="match status" value="1"/>
</dbReference>
<evidence type="ECO:0000256" key="7">
    <source>
        <dbReference type="ARBA" id="ARBA00023242"/>
    </source>
</evidence>
<name>A0A8K0IE13_COCNU</name>
<evidence type="ECO:0000313" key="13">
    <source>
        <dbReference type="Proteomes" id="UP000797356"/>
    </source>
</evidence>
<dbReference type="InterPro" id="IPR009057">
    <property type="entry name" value="Homeodomain-like_sf"/>
</dbReference>
<protein>
    <submittedName>
        <fullName evidence="12">Homeobox-leucine zipper protein HOX11</fullName>
    </submittedName>
</protein>
<evidence type="ECO:0000256" key="3">
    <source>
        <dbReference type="ARBA" id="ARBA00023015"/>
    </source>
</evidence>
<dbReference type="AlphaFoldDB" id="A0A8K0IE13"/>
<dbReference type="Gene3D" id="1.10.10.60">
    <property type="entry name" value="Homeodomain-like"/>
    <property type="match status" value="1"/>
</dbReference>
<keyword evidence="7 8" id="KW-0539">Nucleus</keyword>
<evidence type="ECO:0000256" key="5">
    <source>
        <dbReference type="ARBA" id="ARBA00023155"/>
    </source>
</evidence>
<dbReference type="GO" id="GO:0043565">
    <property type="term" value="F:sequence-specific DNA binding"/>
    <property type="evidence" value="ECO:0007669"/>
    <property type="project" value="InterPro"/>
</dbReference>
<comment type="caution">
    <text evidence="12">The sequence shown here is derived from an EMBL/GenBank/DDBJ whole genome shotgun (WGS) entry which is preliminary data.</text>
</comment>
<evidence type="ECO:0000259" key="11">
    <source>
        <dbReference type="PROSITE" id="PS50071"/>
    </source>
</evidence>
<comment type="subcellular location">
    <subcellularLocation>
        <location evidence="1 8 9">Nucleus</location>
    </subcellularLocation>
</comment>
<evidence type="ECO:0000256" key="8">
    <source>
        <dbReference type="PROSITE-ProRule" id="PRU00108"/>
    </source>
</evidence>
<dbReference type="Proteomes" id="UP000797356">
    <property type="component" value="Chromosome 7"/>
</dbReference>
<sequence>MEVASSSACNGNCSSKQSRARQEPNWMDKDGGALMIHPSVQLELKLSWLAETELEEGNIDEAKSRRGLNVNSRDADDTCDDMKPSSCTSHSMTAERGFEQRRNGGKGEGGKGGKKLRLSKEQSSYLEERFKEHTTLNPKQKLAIARRLNLRPRQVEVWFQNRRARTKLKQTEVDYEHLKQWREYLTEENRRLHKEIQELQAFESPIQNVYQFTQPTMLTICPSCQHAIGLQKDW</sequence>
<dbReference type="CDD" id="cd00086">
    <property type="entry name" value="homeodomain"/>
    <property type="match status" value="1"/>
</dbReference>
<keyword evidence="13" id="KW-1185">Reference proteome</keyword>
<feature type="DNA-binding region" description="Homeobox" evidence="8">
    <location>
        <begin position="111"/>
        <end position="170"/>
    </location>
</feature>
<evidence type="ECO:0000256" key="1">
    <source>
        <dbReference type="ARBA" id="ARBA00004123"/>
    </source>
</evidence>
<dbReference type="InterPro" id="IPR017970">
    <property type="entry name" value="Homeobox_CS"/>
</dbReference>
<dbReference type="Pfam" id="PF02183">
    <property type="entry name" value="HALZ"/>
    <property type="match status" value="1"/>
</dbReference>
<evidence type="ECO:0000256" key="10">
    <source>
        <dbReference type="SAM" id="MobiDB-lite"/>
    </source>
</evidence>
<keyword evidence="5 8" id="KW-0371">Homeobox</keyword>
<keyword evidence="6" id="KW-0804">Transcription</keyword>
<feature type="compositionally biased region" description="Low complexity" evidence="10">
    <location>
        <begin position="1"/>
        <end position="15"/>
    </location>
</feature>
<evidence type="ECO:0000256" key="6">
    <source>
        <dbReference type="ARBA" id="ARBA00023163"/>
    </source>
</evidence>
<dbReference type="OrthoDB" id="6159439at2759"/>
<organism evidence="12 13">
    <name type="scientific">Cocos nucifera</name>
    <name type="common">Coconut palm</name>
    <dbReference type="NCBI Taxonomy" id="13894"/>
    <lineage>
        <taxon>Eukaryota</taxon>
        <taxon>Viridiplantae</taxon>
        <taxon>Streptophyta</taxon>
        <taxon>Embryophyta</taxon>
        <taxon>Tracheophyta</taxon>
        <taxon>Spermatophyta</taxon>
        <taxon>Magnoliopsida</taxon>
        <taxon>Liliopsida</taxon>
        <taxon>Arecaceae</taxon>
        <taxon>Arecoideae</taxon>
        <taxon>Cocoseae</taxon>
        <taxon>Attaleinae</taxon>
        <taxon>Cocos</taxon>
    </lineage>
</organism>
<evidence type="ECO:0000256" key="2">
    <source>
        <dbReference type="ARBA" id="ARBA00006074"/>
    </source>
</evidence>
<keyword evidence="3" id="KW-0805">Transcription regulation</keyword>
<feature type="domain" description="Homeobox" evidence="11">
    <location>
        <begin position="109"/>
        <end position="169"/>
    </location>
</feature>
<dbReference type="PROSITE" id="PS00027">
    <property type="entry name" value="HOMEOBOX_1"/>
    <property type="match status" value="1"/>
</dbReference>
<dbReference type="SMART" id="SM00389">
    <property type="entry name" value="HOX"/>
    <property type="match status" value="1"/>
</dbReference>
<comment type="similarity">
    <text evidence="2">Belongs to the HD-ZIP homeobox family. Class II subfamily.</text>
</comment>
<dbReference type="InterPro" id="IPR003106">
    <property type="entry name" value="Leu_zip_homeo"/>
</dbReference>
<dbReference type="SMART" id="SM00340">
    <property type="entry name" value="HALZ"/>
    <property type="match status" value="1"/>
</dbReference>
<evidence type="ECO:0000256" key="9">
    <source>
        <dbReference type="RuleBase" id="RU000682"/>
    </source>
</evidence>
<dbReference type="Pfam" id="PF00046">
    <property type="entry name" value="Homeodomain"/>
    <property type="match status" value="1"/>
</dbReference>
<evidence type="ECO:0000256" key="4">
    <source>
        <dbReference type="ARBA" id="ARBA00023125"/>
    </source>
</evidence>
<dbReference type="GO" id="GO:0000981">
    <property type="term" value="F:DNA-binding transcription factor activity, RNA polymerase II-specific"/>
    <property type="evidence" value="ECO:0007669"/>
    <property type="project" value="InterPro"/>
</dbReference>
<dbReference type="InterPro" id="IPR050762">
    <property type="entry name" value="HD-ZIP_Homeobox_LZ_Class_II"/>
</dbReference>
<feature type="compositionally biased region" description="Basic and acidic residues" evidence="10">
    <location>
        <begin position="73"/>
        <end position="83"/>
    </location>
</feature>